<dbReference type="InterPro" id="IPR022813">
    <property type="entry name" value="SecD/SecF_arch_bac"/>
</dbReference>
<protein>
    <recommendedName>
        <fullName evidence="9">Protein-export membrane protein SecF</fullName>
    </recommendedName>
</protein>
<feature type="transmembrane region" description="Helical" evidence="9">
    <location>
        <begin position="191"/>
        <end position="211"/>
    </location>
</feature>
<dbReference type="InterPro" id="IPR005665">
    <property type="entry name" value="SecF_bac"/>
</dbReference>
<dbReference type="GO" id="GO:0005886">
    <property type="term" value="C:plasma membrane"/>
    <property type="evidence" value="ECO:0007669"/>
    <property type="project" value="UniProtKB-SubCell"/>
</dbReference>
<keyword evidence="8 9" id="KW-0472">Membrane</keyword>
<dbReference type="AlphaFoldDB" id="A0A3N1M2C5"/>
<dbReference type="InterPro" id="IPR048634">
    <property type="entry name" value="SecD_SecF_C"/>
</dbReference>
<keyword evidence="3 9" id="KW-1003">Cell membrane</keyword>
<keyword evidence="7 9" id="KW-0811">Translocation</keyword>
<feature type="transmembrane region" description="Helical" evidence="9">
    <location>
        <begin position="265"/>
        <end position="287"/>
    </location>
</feature>
<evidence type="ECO:0000256" key="7">
    <source>
        <dbReference type="ARBA" id="ARBA00023010"/>
    </source>
</evidence>
<accession>A0A3N1M2C5</accession>
<comment type="subunit">
    <text evidence="9">Forms a complex with SecD. Part of the essential Sec protein translocation apparatus which comprises SecA, SecYEG and auxiliary proteins SecDF-YajC and YidC.</text>
</comment>
<dbReference type="GO" id="GO:0065002">
    <property type="term" value="P:intracellular protein transmembrane transport"/>
    <property type="evidence" value="ECO:0007669"/>
    <property type="project" value="UniProtKB-UniRule"/>
</dbReference>
<comment type="similarity">
    <text evidence="9">Belongs to the SecD/SecF family. SecF subfamily.</text>
</comment>
<dbReference type="PRINTS" id="PR01755">
    <property type="entry name" value="SECFTRNLCASE"/>
</dbReference>
<evidence type="ECO:0000256" key="5">
    <source>
        <dbReference type="ARBA" id="ARBA00022927"/>
    </source>
</evidence>
<evidence type="ECO:0000256" key="8">
    <source>
        <dbReference type="ARBA" id="ARBA00023136"/>
    </source>
</evidence>
<evidence type="ECO:0000313" key="12">
    <source>
        <dbReference type="Proteomes" id="UP000278222"/>
    </source>
</evidence>
<evidence type="ECO:0000256" key="4">
    <source>
        <dbReference type="ARBA" id="ARBA00022692"/>
    </source>
</evidence>
<dbReference type="Proteomes" id="UP000278222">
    <property type="component" value="Unassembled WGS sequence"/>
</dbReference>
<evidence type="ECO:0000256" key="9">
    <source>
        <dbReference type="HAMAP-Rule" id="MF_01464"/>
    </source>
</evidence>
<dbReference type="SUPFAM" id="SSF82866">
    <property type="entry name" value="Multidrug efflux transporter AcrB transmembrane domain"/>
    <property type="match status" value="1"/>
</dbReference>
<proteinExistence type="inferred from homology"/>
<dbReference type="NCBIfam" id="TIGR00966">
    <property type="entry name" value="transloc_SecF"/>
    <property type="match status" value="1"/>
</dbReference>
<dbReference type="Pfam" id="PF07549">
    <property type="entry name" value="Sec_GG"/>
    <property type="match status" value="1"/>
</dbReference>
<dbReference type="GO" id="GO:0043952">
    <property type="term" value="P:protein transport by the Sec complex"/>
    <property type="evidence" value="ECO:0007669"/>
    <property type="project" value="UniProtKB-UniRule"/>
</dbReference>
<organism evidence="11 12">
    <name type="scientific">Stella humosa</name>
    <dbReference type="NCBI Taxonomy" id="94"/>
    <lineage>
        <taxon>Bacteria</taxon>
        <taxon>Pseudomonadati</taxon>
        <taxon>Pseudomonadota</taxon>
        <taxon>Alphaproteobacteria</taxon>
        <taxon>Rhodospirillales</taxon>
        <taxon>Stellaceae</taxon>
        <taxon>Stella</taxon>
    </lineage>
</organism>
<evidence type="ECO:0000256" key="1">
    <source>
        <dbReference type="ARBA" id="ARBA00004651"/>
    </source>
</evidence>
<dbReference type="GO" id="GO:0006605">
    <property type="term" value="P:protein targeting"/>
    <property type="evidence" value="ECO:0007669"/>
    <property type="project" value="UniProtKB-UniRule"/>
</dbReference>
<comment type="caution">
    <text evidence="9">Lacks conserved residue(s) required for the propagation of feature annotation.</text>
</comment>
<keyword evidence="2 9" id="KW-0813">Transport</keyword>
<comment type="caution">
    <text evidence="11">The sequence shown here is derived from an EMBL/GenBank/DDBJ whole genome shotgun (WGS) entry which is preliminary data.</text>
</comment>
<keyword evidence="4 9" id="KW-0812">Transmembrane</keyword>
<feature type="transmembrane region" description="Helical" evidence="9">
    <location>
        <begin position="238"/>
        <end position="259"/>
    </location>
</feature>
<evidence type="ECO:0000256" key="6">
    <source>
        <dbReference type="ARBA" id="ARBA00022989"/>
    </source>
</evidence>
<keyword evidence="5 9" id="KW-0653">Protein transport</keyword>
<comment type="function">
    <text evidence="9">Part of the Sec protein translocase complex. Interacts with the SecYEG preprotein conducting channel. SecDF uses the proton motive force (PMF) to complete protein translocation after the ATP-dependent function of SecA.</text>
</comment>
<dbReference type="InterPro" id="IPR055344">
    <property type="entry name" value="SecD_SecF_C_bact"/>
</dbReference>
<evidence type="ECO:0000259" key="10">
    <source>
        <dbReference type="Pfam" id="PF02355"/>
    </source>
</evidence>
<keyword evidence="12" id="KW-1185">Reference proteome</keyword>
<gene>
    <name evidence="9" type="primary">secF</name>
    <name evidence="11" type="ORF">EDC65_1662</name>
</gene>
<feature type="domain" description="Protein export membrane protein SecD/SecF C-terminal" evidence="10">
    <location>
        <begin position="114"/>
        <end position="292"/>
    </location>
</feature>
<evidence type="ECO:0000256" key="2">
    <source>
        <dbReference type="ARBA" id="ARBA00022448"/>
    </source>
</evidence>
<name>A0A3N1M2C5_9PROT</name>
<evidence type="ECO:0000256" key="3">
    <source>
        <dbReference type="ARBA" id="ARBA00022475"/>
    </source>
</evidence>
<dbReference type="EMBL" id="RJKX01000013">
    <property type="protein sequence ID" value="ROP99871.1"/>
    <property type="molecule type" value="Genomic_DNA"/>
</dbReference>
<dbReference type="PANTHER" id="PTHR30081">
    <property type="entry name" value="PROTEIN-EXPORT MEMBRANE PROTEIN SEC"/>
    <property type="match status" value="1"/>
</dbReference>
<dbReference type="Gene3D" id="1.20.1640.10">
    <property type="entry name" value="Multidrug efflux transporter AcrB transmembrane domain"/>
    <property type="match status" value="1"/>
</dbReference>
<dbReference type="PANTHER" id="PTHR30081:SF8">
    <property type="entry name" value="PROTEIN TRANSLOCASE SUBUNIT SECF"/>
    <property type="match status" value="1"/>
</dbReference>
<dbReference type="InterPro" id="IPR022646">
    <property type="entry name" value="SecD/SecF_CS"/>
</dbReference>
<comment type="subcellular location">
    <subcellularLocation>
        <location evidence="1 9">Cell membrane</location>
        <topology evidence="1 9">Multi-pass membrane protein</topology>
    </subcellularLocation>
</comment>
<feature type="transmembrane region" description="Helical" evidence="9">
    <location>
        <begin position="164"/>
        <end position="185"/>
    </location>
</feature>
<sequence>MFKPIRLVKKVPNLDFFRFHKMCFALSAFLCLGSILSIATLGLNFGVDFAGGILIEVRSQGPADLAQMREKIGNLNLGDVALQEFGASNDVLIRIEGQGGDEKAEMAAVAAVRETLGAGYEYRRVEVVGPKVGAELVTGGILAVTLSLLGIMAYMALRFGWRAGLAGVVAILHDCLTTVGFFSITQLQFDLNVLAAVVTIAGFSINDTVVIDDRIRENLRKYKAMPFRQLINRSVNETMARTVVTNGLVFLAVFALLVLGGQVLFGFAVAMTWGVVLGTYSTIYVAAPMEWYLAGKDTHRAHHDDDEAPVPAKP</sequence>
<keyword evidence="6 9" id="KW-1133">Transmembrane helix</keyword>
<reference evidence="11 12" key="1">
    <citation type="submission" date="2018-11" db="EMBL/GenBank/DDBJ databases">
        <title>Genomic Encyclopedia of Type Strains, Phase IV (KMG-IV): sequencing the most valuable type-strain genomes for metagenomic binning, comparative biology and taxonomic classification.</title>
        <authorList>
            <person name="Goeker M."/>
        </authorList>
    </citation>
    <scope>NUCLEOTIDE SEQUENCE [LARGE SCALE GENOMIC DNA]</scope>
    <source>
        <strain evidence="11 12">DSM 5900</strain>
    </source>
</reference>
<dbReference type="OrthoDB" id="9774769at2"/>
<feature type="transmembrane region" description="Helical" evidence="9">
    <location>
        <begin position="136"/>
        <end position="157"/>
    </location>
</feature>
<dbReference type="HAMAP" id="MF_01464_B">
    <property type="entry name" value="SecF_B"/>
    <property type="match status" value="1"/>
</dbReference>
<evidence type="ECO:0000313" key="11">
    <source>
        <dbReference type="EMBL" id="ROP99871.1"/>
    </source>
</evidence>
<dbReference type="RefSeq" id="WP_123689215.1">
    <property type="nucleotide sequence ID" value="NZ_AP019700.1"/>
</dbReference>
<dbReference type="InterPro" id="IPR022645">
    <property type="entry name" value="SecD/SecF_bac"/>
</dbReference>
<dbReference type="Pfam" id="PF02355">
    <property type="entry name" value="SecD_SecF_C"/>
    <property type="match status" value="1"/>
</dbReference>
<dbReference type="GO" id="GO:0015450">
    <property type="term" value="F:protein-transporting ATPase activity"/>
    <property type="evidence" value="ECO:0007669"/>
    <property type="project" value="InterPro"/>
</dbReference>
<dbReference type="NCBIfam" id="TIGR00916">
    <property type="entry name" value="2A0604s01"/>
    <property type="match status" value="1"/>
</dbReference>